<dbReference type="SUPFAM" id="SSF47459">
    <property type="entry name" value="HLH, helix-loop-helix DNA-binding domain"/>
    <property type="match status" value="1"/>
</dbReference>
<reference evidence="7 8" key="1">
    <citation type="journal article" date="2017" name="Nat. Ecol. Evol.">
        <title>Scallop genome provides insights into evolution of bilaterian karyotype and development.</title>
        <authorList>
            <person name="Wang S."/>
            <person name="Zhang J."/>
            <person name="Jiao W."/>
            <person name="Li J."/>
            <person name="Xun X."/>
            <person name="Sun Y."/>
            <person name="Guo X."/>
            <person name="Huan P."/>
            <person name="Dong B."/>
            <person name="Zhang L."/>
            <person name="Hu X."/>
            <person name="Sun X."/>
            <person name="Wang J."/>
            <person name="Zhao C."/>
            <person name="Wang Y."/>
            <person name="Wang D."/>
            <person name="Huang X."/>
            <person name="Wang R."/>
            <person name="Lv J."/>
            <person name="Li Y."/>
            <person name="Zhang Z."/>
            <person name="Liu B."/>
            <person name="Lu W."/>
            <person name="Hui Y."/>
            <person name="Liang J."/>
            <person name="Zhou Z."/>
            <person name="Hou R."/>
            <person name="Li X."/>
            <person name="Liu Y."/>
            <person name="Li H."/>
            <person name="Ning X."/>
            <person name="Lin Y."/>
            <person name="Zhao L."/>
            <person name="Xing Q."/>
            <person name="Dou J."/>
            <person name="Li Y."/>
            <person name="Mao J."/>
            <person name="Guo H."/>
            <person name="Dou H."/>
            <person name="Li T."/>
            <person name="Mu C."/>
            <person name="Jiang W."/>
            <person name="Fu Q."/>
            <person name="Fu X."/>
            <person name="Miao Y."/>
            <person name="Liu J."/>
            <person name="Yu Q."/>
            <person name="Li R."/>
            <person name="Liao H."/>
            <person name="Li X."/>
            <person name="Kong Y."/>
            <person name="Jiang Z."/>
            <person name="Chourrout D."/>
            <person name="Li R."/>
            <person name="Bao Z."/>
        </authorList>
    </citation>
    <scope>NUCLEOTIDE SEQUENCE [LARGE SCALE GENOMIC DNA]</scope>
    <source>
        <strain evidence="7 8">PY_sf001</strain>
    </source>
</reference>
<sequence>MEEVDFDDFDAAIHDEFSLSPVSPYSSFSDSLSPFSNDSLGSNCRRSDDGIRRRKRRRCPFQLVQQREAANQRERKRMQSINEAFEGLRTHIPTLPYEKRLSKVDTLRLAIGYISFLSDLVQADSDNQDRLDLNSGLQTRKVVIHYHTSSTVDESEMYGLPPLTGHSLSWRDEKTPSSGRKKIMAAKIWTPEDPRSHNSPRMETDFPILADSTNPL</sequence>
<dbReference type="PROSITE" id="PS50888">
    <property type="entry name" value="BHLH"/>
    <property type="match status" value="1"/>
</dbReference>
<evidence type="ECO:0000259" key="6">
    <source>
        <dbReference type="PROSITE" id="PS50888"/>
    </source>
</evidence>
<comment type="caution">
    <text evidence="7">The sequence shown here is derived from an EMBL/GenBank/DDBJ whole genome shotgun (WGS) entry which is preliminary data.</text>
</comment>
<organism evidence="7 8">
    <name type="scientific">Mizuhopecten yessoensis</name>
    <name type="common">Japanese scallop</name>
    <name type="synonym">Patinopecten yessoensis</name>
    <dbReference type="NCBI Taxonomy" id="6573"/>
    <lineage>
        <taxon>Eukaryota</taxon>
        <taxon>Metazoa</taxon>
        <taxon>Spiralia</taxon>
        <taxon>Lophotrochozoa</taxon>
        <taxon>Mollusca</taxon>
        <taxon>Bivalvia</taxon>
        <taxon>Autobranchia</taxon>
        <taxon>Pteriomorphia</taxon>
        <taxon>Pectinida</taxon>
        <taxon>Pectinoidea</taxon>
        <taxon>Pectinidae</taxon>
        <taxon>Mizuhopecten</taxon>
    </lineage>
</organism>
<gene>
    <name evidence="7" type="ORF">KP79_PYT19371</name>
</gene>
<evidence type="ECO:0000256" key="4">
    <source>
        <dbReference type="ARBA" id="ARBA00023242"/>
    </source>
</evidence>
<accession>A0A210QNY9</accession>
<dbReference type="InterPro" id="IPR050283">
    <property type="entry name" value="E-box_TF_Regulators"/>
</dbReference>
<dbReference type="EMBL" id="NEDP02002599">
    <property type="protein sequence ID" value="OWF50449.1"/>
    <property type="molecule type" value="Genomic_DNA"/>
</dbReference>
<feature type="region of interest" description="Disordered" evidence="5">
    <location>
        <begin position="169"/>
        <end position="216"/>
    </location>
</feature>
<keyword evidence="1" id="KW-0805">Transcription regulation</keyword>
<dbReference type="GO" id="GO:0000981">
    <property type="term" value="F:DNA-binding transcription factor activity, RNA polymerase II-specific"/>
    <property type="evidence" value="ECO:0007669"/>
    <property type="project" value="TreeGrafter"/>
</dbReference>
<dbReference type="GO" id="GO:0046983">
    <property type="term" value="F:protein dimerization activity"/>
    <property type="evidence" value="ECO:0007669"/>
    <property type="project" value="InterPro"/>
</dbReference>
<keyword evidence="3" id="KW-0804">Transcription</keyword>
<evidence type="ECO:0000256" key="3">
    <source>
        <dbReference type="ARBA" id="ARBA00023163"/>
    </source>
</evidence>
<dbReference type="Proteomes" id="UP000242188">
    <property type="component" value="Unassembled WGS sequence"/>
</dbReference>
<dbReference type="InterPro" id="IPR011598">
    <property type="entry name" value="bHLH_dom"/>
</dbReference>
<dbReference type="GO" id="GO:0000977">
    <property type="term" value="F:RNA polymerase II transcription regulatory region sequence-specific DNA binding"/>
    <property type="evidence" value="ECO:0007669"/>
    <property type="project" value="TreeGrafter"/>
</dbReference>
<keyword evidence="2" id="KW-0238">DNA-binding</keyword>
<dbReference type="FunFam" id="4.10.280.10:FF:000035">
    <property type="entry name" value="Pancreas-specific transcription factor 1a"/>
    <property type="match status" value="1"/>
</dbReference>
<evidence type="ECO:0000256" key="2">
    <source>
        <dbReference type="ARBA" id="ARBA00023125"/>
    </source>
</evidence>
<feature type="domain" description="BHLH" evidence="6">
    <location>
        <begin position="65"/>
        <end position="117"/>
    </location>
</feature>
<keyword evidence="4" id="KW-0539">Nucleus</keyword>
<dbReference type="SMART" id="SM00353">
    <property type="entry name" value="HLH"/>
    <property type="match status" value="1"/>
</dbReference>
<proteinExistence type="predicted"/>
<dbReference type="PANTHER" id="PTHR23349:SF112">
    <property type="entry name" value="48 RELATED 1, ISOFORM B"/>
    <property type="match status" value="1"/>
</dbReference>
<dbReference type="Gene3D" id="4.10.280.10">
    <property type="entry name" value="Helix-loop-helix DNA-binding domain"/>
    <property type="match status" value="1"/>
</dbReference>
<evidence type="ECO:0000256" key="1">
    <source>
        <dbReference type="ARBA" id="ARBA00023015"/>
    </source>
</evidence>
<evidence type="ECO:0000313" key="7">
    <source>
        <dbReference type="EMBL" id="OWF50449.1"/>
    </source>
</evidence>
<dbReference type="InterPro" id="IPR036638">
    <property type="entry name" value="HLH_DNA-bd_sf"/>
</dbReference>
<dbReference type="OrthoDB" id="10048995at2759"/>
<dbReference type="AlphaFoldDB" id="A0A210QNY9"/>
<keyword evidence="8" id="KW-1185">Reference proteome</keyword>
<feature type="compositionally biased region" description="Basic and acidic residues" evidence="5">
    <location>
        <begin position="190"/>
        <end position="204"/>
    </location>
</feature>
<dbReference type="GO" id="GO:0032502">
    <property type="term" value="P:developmental process"/>
    <property type="evidence" value="ECO:0007669"/>
    <property type="project" value="TreeGrafter"/>
</dbReference>
<dbReference type="PANTHER" id="PTHR23349">
    <property type="entry name" value="BASIC HELIX-LOOP-HELIX TRANSCRIPTION FACTOR, TWIST"/>
    <property type="match status" value="1"/>
</dbReference>
<dbReference type="STRING" id="6573.A0A210QNY9"/>
<dbReference type="CDD" id="cd11417">
    <property type="entry name" value="bHLH_TS_PTF1A"/>
    <property type="match status" value="1"/>
</dbReference>
<evidence type="ECO:0000256" key="5">
    <source>
        <dbReference type="SAM" id="MobiDB-lite"/>
    </source>
</evidence>
<protein>
    <submittedName>
        <fullName evidence="7">Pancreas transcription factor 1 subunit alpha</fullName>
    </submittedName>
</protein>
<name>A0A210QNY9_MIZYE</name>
<evidence type="ECO:0000313" key="8">
    <source>
        <dbReference type="Proteomes" id="UP000242188"/>
    </source>
</evidence>
<dbReference type="Pfam" id="PF00010">
    <property type="entry name" value="HLH"/>
    <property type="match status" value="1"/>
</dbReference>